<comment type="caution">
    <text evidence="2">The sequence shown here is derived from an EMBL/GenBank/DDBJ whole genome shotgun (WGS) entry which is preliminary data.</text>
</comment>
<protein>
    <recommendedName>
        <fullName evidence="4">Non-classical export protein 1</fullName>
    </recommendedName>
</protein>
<proteinExistence type="predicted"/>
<accession>A0A9P8W605</accession>
<evidence type="ECO:0000313" key="2">
    <source>
        <dbReference type="EMBL" id="KAH6891226.1"/>
    </source>
</evidence>
<evidence type="ECO:0000256" key="1">
    <source>
        <dbReference type="SAM" id="MobiDB-lite"/>
    </source>
</evidence>
<dbReference type="GO" id="GO:0009306">
    <property type="term" value="P:protein secretion"/>
    <property type="evidence" value="ECO:0007669"/>
    <property type="project" value="InterPro"/>
</dbReference>
<dbReference type="InterPro" id="IPR024242">
    <property type="entry name" value="NCE101"/>
</dbReference>
<gene>
    <name evidence="2" type="ORF">B0T10DRAFT_305893</name>
</gene>
<dbReference type="AlphaFoldDB" id="A0A9P8W605"/>
<dbReference type="OrthoDB" id="2155101at2759"/>
<dbReference type="Pfam" id="PF11654">
    <property type="entry name" value="NCE101"/>
    <property type="match status" value="1"/>
</dbReference>
<sequence>MPAAPTYIISRVADPVFGVLIGLAAAATRINREEKEKGRTTDQTIQAGLRRAGLSSKTS</sequence>
<name>A0A9P8W605_9HYPO</name>
<organism evidence="2 3">
    <name type="scientific">Thelonectria olida</name>
    <dbReference type="NCBI Taxonomy" id="1576542"/>
    <lineage>
        <taxon>Eukaryota</taxon>
        <taxon>Fungi</taxon>
        <taxon>Dikarya</taxon>
        <taxon>Ascomycota</taxon>
        <taxon>Pezizomycotina</taxon>
        <taxon>Sordariomycetes</taxon>
        <taxon>Hypocreomycetidae</taxon>
        <taxon>Hypocreales</taxon>
        <taxon>Nectriaceae</taxon>
        <taxon>Thelonectria</taxon>
    </lineage>
</organism>
<dbReference type="Proteomes" id="UP000777438">
    <property type="component" value="Unassembled WGS sequence"/>
</dbReference>
<evidence type="ECO:0000313" key="3">
    <source>
        <dbReference type="Proteomes" id="UP000777438"/>
    </source>
</evidence>
<dbReference type="EMBL" id="JAGPYM010000008">
    <property type="protein sequence ID" value="KAH6891226.1"/>
    <property type="molecule type" value="Genomic_DNA"/>
</dbReference>
<keyword evidence="3" id="KW-1185">Reference proteome</keyword>
<evidence type="ECO:0008006" key="4">
    <source>
        <dbReference type="Google" id="ProtNLM"/>
    </source>
</evidence>
<reference evidence="2 3" key="1">
    <citation type="journal article" date="2021" name="Nat. Commun.">
        <title>Genetic determinants of endophytism in the Arabidopsis root mycobiome.</title>
        <authorList>
            <person name="Mesny F."/>
            <person name="Miyauchi S."/>
            <person name="Thiergart T."/>
            <person name="Pickel B."/>
            <person name="Atanasova L."/>
            <person name="Karlsson M."/>
            <person name="Huettel B."/>
            <person name="Barry K.W."/>
            <person name="Haridas S."/>
            <person name="Chen C."/>
            <person name="Bauer D."/>
            <person name="Andreopoulos W."/>
            <person name="Pangilinan J."/>
            <person name="LaButti K."/>
            <person name="Riley R."/>
            <person name="Lipzen A."/>
            <person name="Clum A."/>
            <person name="Drula E."/>
            <person name="Henrissat B."/>
            <person name="Kohler A."/>
            <person name="Grigoriev I.V."/>
            <person name="Martin F.M."/>
            <person name="Hacquard S."/>
        </authorList>
    </citation>
    <scope>NUCLEOTIDE SEQUENCE [LARGE SCALE GENOMIC DNA]</scope>
    <source>
        <strain evidence="2 3">MPI-CAGE-CH-0241</strain>
    </source>
</reference>
<feature type="region of interest" description="Disordered" evidence="1">
    <location>
        <begin position="33"/>
        <end position="59"/>
    </location>
</feature>